<dbReference type="InterPro" id="IPR003010">
    <property type="entry name" value="C-N_Hydrolase"/>
</dbReference>
<dbReference type="Pfam" id="PF00795">
    <property type="entry name" value="CN_hydrolase"/>
    <property type="match status" value="1"/>
</dbReference>
<keyword evidence="1 3" id="KW-0378">Hydrolase</keyword>
<dbReference type="InterPro" id="IPR036526">
    <property type="entry name" value="C-N_Hydrolase_sf"/>
</dbReference>
<evidence type="ECO:0000259" key="2">
    <source>
        <dbReference type="PROSITE" id="PS50263"/>
    </source>
</evidence>
<dbReference type="InterPro" id="IPR050345">
    <property type="entry name" value="Aliph_Amidase/BUP"/>
</dbReference>
<evidence type="ECO:0000313" key="3">
    <source>
        <dbReference type="EMBL" id="QKZ05515.1"/>
    </source>
</evidence>
<evidence type="ECO:0000256" key="1">
    <source>
        <dbReference type="ARBA" id="ARBA00022801"/>
    </source>
</evidence>
<dbReference type="GO" id="GO:0050126">
    <property type="term" value="F:N-carbamoylputrescine amidase activity"/>
    <property type="evidence" value="ECO:0007669"/>
    <property type="project" value="TreeGrafter"/>
</dbReference>
<dbReference type="Proteomes" id="UP000509568">
    <property type="component" value="Chromosome"/>
</dbReference>
<reference evidence="3 4" key="1">
    <citation type="submission" date="2020-06" db="EMBL/GenBank/DDBJ databases">
        <title>Pseudomonas eucalypticola sp. nov., an endophyte of Eucalyptus dunnii leaves with biocontrol ability of eucalyptus leaf blight.</title>
        <authorList>
            <person name="Liu Y."/>
            <person name="Song Z."/>
            <person name="Zeng H."/>
            <person name="Lu M."/>
            <person name="Wang X."/>
            <person name="Lian X."/>
            <person name="Zhang Q."/>
        </authorList>
    </citation>
    <scope>NUCLEOTIDE SEQUENCE [LARGE SCALE GENOMIC DNA]</scope>
    <source>
        <strain evidence="3 4">NP-1</strain>
    </source>
</reference>
<accession>A0A7D5D9T2</accession>
<feature type="domain" description="CN hydrolase" evidence="2">
    <location>
        <begin position="4"/>
        <end position="239"/>
    </location>
</feature>
<dbReference type="SUPFAM" id="SSF56317">
    <property type="entry name" value="Carbon-nitrogen hydrolase"/>
    <property type="match status" value="1"/>
</dbReference>
<dbReference type="GO" id="GO:0033388">
    <property type="term" value="P:putrescine biosynthetic process from arginine"/>
    <property type="evidence" value="ECO:0007669"/>
    <property type="project" value="TreeGrafter"/>
</dbReference>
<dbReference type="CDD" id="cd07197">
    <property type="entry name" value="nitrilase"/>
    <property type="match status" value="1"/>
</dbReference>
<proteinExistence type="predicted"/>
<dbReference type="EMBL" id="CP056030">
    <property type="protein sequence ID" value="QKZ05515.1"/>
    <property type="molecule type" value="Genomic_DNA"/>
</dbReference>
<dbReference type="KEGG" id="pez:HWQ56_17630"/>
<dbReference type="AlphaFoldDB" id="A0A7D5D9T2"/>
<organism evidence="3 4">
    <name type="scientific">Pseudomonas eucalypticola</name>
    <dbReference type="NCBI Taxonomy" id="2599595"/>
    <lineage>
        <taxon>Bacteria</taxon>
        <taxon>Pseudomonadati</taxon>
        <taxon>Pseudomonadota</taxon>
        <taxon>Gammaproteobacteria</taxon>
        <taxon>Pseudomonadales</taxon>
        <taxon>Pseudomonadaceae</taxon>
        <taxon>Pseudomonas</taxon>
    </lineage>
</organism>
<keyword evidence="4" id="KW-1185">Reference proteome</keyword>
<dbReference type="PANTHER" id="PTHR43674">
    <property type="entry name" value="NITRILASE C965.09-RELATED"/>
    <property type="match status" value="1"/>
</dbReference>
<dbReference type="RefSeq" id="WP_176571312.1">
    <property type="nucleotide sequence ID" value="NZ_CP056030.1"/>
</dbReference>
<name>A0A7D5D9T2_9PSED</name>
<dbReference type="Gene3D" id="3.60.110.10">
    <property type="entry name" value="Carbon-nitrogen hydrolase"/>
    <property type="match status" value="1"/>
</dbReference>
<protein>
    <submittedName>
        <fullName evidence="3">Carbon-nitrogen hydrolase family protein</fullName>
    </submittedName>
</protein>
<dbReference type="PANTHER" id="PTHR43674:SF2">
    <property type="entry name" value="BETA-UREIDOPROPIONASE"/>
    <property type="match status" value="1"/>
</dbReference>
<sequence length="258" mass="26721">MTALCIAAAQTCAIAGDLAANIARHLQFMDRAAHHGVQCLLFPELSLTGYEPTLAAALAQPAATPLLQPLRDRARTLGMTTVVGLPLRESTQTEVRIGALVLHANGDQTVYTKQHLHGGEEVFFAAGIGGAPLHLGGEHIALAVCADFTRPEHARLAREAGATVYAASVLIGEAGYPADSHILQGYARTHGMAVLLANHGGPTGGWQAAGRSALWDAQGRLVVAVNGAGEQLLVARRTGEGWQARVEGLVAEGGADAA</sequence>
<gene>
    <name evidence="3" type="ORF">HWQ56_17630</name>
</gene>
<evidence type="ECO:0000313" key="4">
    <source>
        <dbReference type="Proteomes" id="UP000509568"/>
    </source>
</evidence>
<dbReference type="PROSITE" id="PS50263">
    <property type="entry name" value="CN_HYDROLASE"/>
    <property type="match status" value="1"/>
</dbReference>